<dbReference type="Proteomes" id="UP000253606">
    <property type="component" value="Chromosome"/>
</dbReference>
<protein>
    <submittedName>
        <fullName evidence="2">Uncharacterized protein</fullName>
    </submittedName>
</protein>
<dbReference type="RefSeq" id="WP_114210488.1">
    <property type="nucleotide sequence ID" value="NZ_CP030840.1"/>
</dbReference>
<keyword evidence="1" id="KW-1133">Transmembrane helix</keyword>
<accession>A0A2Z5G9S2</accession>
<dbReference type="KEGG" id="abas:ACPOL_6689"/>
<dbReference type="AlphaFoldDB" id="A0A2Z5G9S2"/>
<dbReference type="PROSITE" id="PS51257">
    <property type="entry name" value="PROKAR_LIPOPROTEIN"/>
    <property type="match status" value="1"/>
</dbReference>
<organism evidence="2 3">
    <name type="scientific">Acidisarcina polymorpha</name>
    <dbReference type="NCBI Taxonomy" id="2211140"/>
    <lineage>
        <taxon>Bacteria</taxon>
        <taxon>Pseudomonadati</taxon>
        <taxon>Acidobacteriota</taxon>
        <taxon>Terriglobia</taxon>
        <taxon>Terriglobales</taxon>
        <taxon>Acidobacteriaceae</taxon>
        <taxon>Acidisarcina</taxon>
    </lineage>
</organism>
<evidence type="ECO:0000313" key="3">
    <source>
        <dbReference type="Proteomes" id="UP000253606"/>
    </source>
</evidence>
<proteinExistence type="predicted"/>
<evidence type="ECO:0000313" key="2">
    <source>
        <dbReference type="EMBL" id="AXC15901.1"/>
    </source>
</evidence>
<keyword evidence="3" id="KW-1185">Reference proteome</keyword>
<reference evidence="2 3" key="1">
    <citation type="journal article" date="2018" name="Front. Microbiol.">
        <title>Hydrolytic Capabilities as a Key to Environmental Success: Chitinolytic and Cellulolytic Acidobacteria From Acidic Sub-arctic Soils and Boreal Peatlands.</title>
        <authorList>
            <person name="Belova S.E."/>
            <person name="Ravin N.V."/>
            <person name="Pankratov T.A."/>
            <person name="Rakitin A.L."/>
            <person name="Ivanova A.A."/>
            <person name="Beletsky A.V."/>
            <person name="Mardanov A.V."/>
            <person name="Sinninghe Damste J.S."/>
            <person name="Dedysh S.N."/>
        </authorList>
    </citation>
    <scope>NUCLEOTIDE SEQUENCE [LARGE SCALE GENOMIC DNA]</scope>
    <source>
        <strain evidence="2 3">SBC82</strain>
    </source>
</reference>
<feature type="transmembrane region" description="Helical" evidence="1">
    <location>
        <begin position="49"/>
        <end position="69"/>
    </location>
</feature>
<gene>
    <name evidence="2" type="ORF">ACPOL_6689</name>
</gene>
<keyword evidence="1" id="KW-0812">Transmembrane</keyword>
<evidence type="ECO:0000256" key="1">
    <source>
        <dbReference type="SAM" id="Phobius"/>
    </source>
</evidence>
<name>A0A2Z5G9S2_9BACT</name>
<sequence length="171" mass="18949">MKRKLNPKRLALMVIVGGFIAATGCFLPLAHIPAQSANVCDGCPFLWRAWPRILLLVPMALGLALSIWAERRFNRGLSREIWPDAELGQARALLAKRLWLWANLALAALWLTACLLSTHRGFLWSSFYILILTSVAPARMRRLLDPPVAPGSGLGDLRPLGPLQSEYWGVA</sequence>
<keyword evidence="1" id="KW-0472">Membrane</keyword>
<feature type="transmembrane region" description="Helical" evidence="1">
    <location>
        <begin position="98"/>
        <end position="116"/>
    </location>
</feature>
<dbReference type="EMBL" id="CP030840">
    <property type="protein sequence ID" value="AXC15901.1"/>
    <property type="molecule type" value="Genomic_DNA"/>
</dbReference>